<dbReference type="RefSeq" id="WP_167467416.1">
    <property type="nucleotide sequence ID" value="NZ_RBWW01000003.1"/>
</dbReference>
<keyword evidence="3" id="KW-1185">Reference proteome</keyword>
<gene>
    <name evidence="2" type="ORF">BDK61_4525</name>
</gene>
<reference evidence="2 3" key="1">
    <citation type="submission" date="2018-10" db="EMBL/GenBank/DDBJ databases">
        <title>Genomic Encyclopedia of Archaeal and Bacterial Type Strains, Phase II (KMG-II): from individual species to whole genera.</title>
        <authorList>
            <person name="Goeker M."/>
        </authorList>
    </citation>
    <scope>NUCLEOTIDE SEQUENCE [LARGE SCALE GENOMIC DNA]</scope>
    <source>
        <strain evidence="2 3">DSM 11927</strain>
    </source>
</reference>
<dbReference type="AlphaFoldDB" id="A0A495QQZ0"/>
<evidence type="ECO:0000313" key="3">
    <source>
        <dbReference type="Proteomes" id="UP000268233"/>
    </source>
</evidence>
<dbReference type="InterPro" id="IPR032710">
    <property type="entry name" value="NTF2-like_dom_sf"/>
</dbReference>
<proteinExistence type="predicted"/>
<dbReference type="PANTHER" id="PTHR38436:SF1">
    <property type="entry name" value="ESTER CYCLASE"/>
    <property type="match status" value="1"/>
</dbReference>
<dbReference type="EMBL" id="RBWW01000003">
    <property type="protein sequence ID" value="RKS75908.1"/>
    <property type="molecule type" value="Genomic_DNA"/>
</dbReference>
<dbReference type="Proteomes" id="UP000268233">
    <property type="component" value="Unassembled WGS sequence"/>
</dbReference>
<dbReference type="PANTHER" id="PTHR38436">
    <property type="entry name" value="POLYKETIDE CYCLASE SNOAL-LIKE DOMAIN"/>
    <property type="match status" value="1"/>
</dbReference>
<sequence length="114" mass="12661">MQKSKKLHTDDVSHHGPNGTVTGVKKFADHDFGLFDAVPDLTYAVEESFGGENWAVARFTLHGTHEAELFGIKPTGEEFELSSMSIFHLEDGQIAEIWTEADRLGLLEQFGILD</sequence>
<dbReference type="InterPro" id="IPR009959">
    <property type="entry name" value="Cyclase_SnoaL-like"/>
</dbReference>
<comment type="caution">
    <text evidence="2">The sequence shown here is derived from an EMBL/GenBank/DDBJ whole genome shotgun (WGS) entry which is preliminary data.</text>
</comment>
<accession>A0A495QQZ0</accession>
<feature type="region of interest" description="Disordered" evidence="1">
    <location>
        <begin position="1"/>
        <end position="20"/>
    </location>
</feature>
<dbReference type="Gene3D" id="3.10.450.50">
    <property type="match status" value="1"/>
</dbReference>
<protein>
    <submittedName>
        <fullName evidence="2">Putative ester cyclase</fullName>
    </submittedName>
</protein>
<name>A0A495QQZ0_9EURY</name>
<organism evidence="2 3">
    <name type="scientific">Haloarcula quadrata</name>
    <dbReference type="NCBI Taxonomy" id="182779"/>
    <lineage>
        <taxon>Archaea</taxon>
        <taxon>Methanobacteriati</taxon>
        <taxon>Methanobacteriota</taxon>
        <taxon>Stenosarchaea group</taxon>
        <taxon>Halobacteria</taxon>
        <taxon>Halobacteriales</taxon>
        <taxon>Haloarculaceae</taxon>
        <taxon>Haloarcula</taxon>
    </lineage>
</organism>
<dbReference type="Pfam" id="PF07366">
    <property type="entry name" value="SnoaL"/>
    <property type="match status" value="1"/>
</dbReference>
<evidence type="ECO:0000256" key="1">
    <source>
        <dbReference type="SAM" id="MobiDB-lite"/>
    </source>
</evidence>
<evidence type="ECO:0000313" key="2">
    <source>
        <dbReference type="EMBL" id="RKS75908.1"/>
    </source>
</evidence>
<dbReference type="GO" id="GO:0030638">
    <property type="term" value="P:polyketide metabolic process"/>
    <property type="evidence" value="ECO:0007669"/>
    <property type="project" value="InterPro"/>
</dbReference>
<dbReference type="SUPFAM" id="SSF54427">
    <property type="entry name" value="NTF2-like"/>
    <property type="match status" value="1"/>
</dbReference>